<dbReference type="AlphaFoldDB" id="A0A077ZWK1"/>
<dbReference type="EMBL" id="CCKQ01003141">
    <property type="protein sequence ID" value="CDW74249.1"/>
    <property type="molecule type" value="Genomic_DNA"/>
</dbReference>
<accession>A0A077ZWK1</accession>
<keyword evidence="1" id="KW-1133">Transmembrane helix</keyword>
<dbReference type="Proteomes" id="UP000039865">
    <property type="component" value="Unassembled WGS sequence"/>
</dbReference>
<dbReference type="OrthoDB" id="6108356at2759"/>
<reference evidence="2 3" key="1">
    <citation type="submission" date="2014-06" db="EMBL/GenBank/DDBJ databases">
        <authorList>
            <person name="Swart Estienne"/>
        </authorList>
    </citation>
    <scope>NUCLEOTIDE SEQUENCE [LARGE SCALE GENOMIC DNA]</scope>
    <source>
        <strain evidence="2 3">130c</strain>
    </source>
</reference>
<evidence type="ECO:0000313" key="3">
    <source>
        <dbReference type="Proteomes" id="UP000039865"/>
    </source>
</evidence>
<protein>
    <recommendedName>
        <fullName evidence="4">Transmembrane protein</fullName>
    </recommendedName>
</protein>
<evidence type="ECO:0000313" key="2">
    <source>
        <dbReference type="EMBL" id="CDW74249.1"/>
    </source>
</evidence>
<keyword evidence="1" id="KW-0812">Transmembrane</keyword>
<gene>
    <name evidence="2" type="primary">Contig18405.g19547</name>
    <name evidence="2" type="ORF">STYLEM_3243</name>
</gene>
<keyword evidence="3" id="KW-1185">Reference proteome</keyword>
<keyword evidence="1" id="KW-0472">Membrane</keyword>
<feature type="transmembrane region" description="Helical" evidence="1">
    <location>
        <begin position="36"/>
        <end position="54"/>
    </location>
</feature>
<evidence type="ECO:0008006" key="4">
    <source>
        <dbReference type="Google" id="ProtNLM"/>
    </source>
</evidence>
<sequence>MANERNSILDLTNESQNNLPQIKILMVTRILRDLKFFWILFIIFILEFGMNFLVQNKAQQIYKFNGVNKLAQLLMIFRNSSTDYQLDNYQCQADGLVIFALIIWLIAVMTFIIVFKNFIIALISEQYESIMNKLIVELFSVKAQIIIQNENEYHISNIQLKCIKYFKEYIIVIKQLNSEVNDAGQRSEIRLQCTIPIKFLKKVMMQKLLH</sequence>
<name>A0A077ZWK1_STYLE</name>
<organism evidence="2 3">
    <name type="scientific">Stylonychia lemnae</name>
    <name type="common">Ciliate</name>
    <dbReference type="NCBI Taxonomy" id="5949"/>
    <lineage>
        <taxon>Eukaryota</taxon>
        <taxon>Sar</taxon>
        <taxon>Alveolata</taxon>
        <taxon>Ciliophora</taxon>
        <taxon>Intramacronucleata</taxon>
        <taxon>Spirotrichea</taxon>
        <taxon>Stichotrichia</taxon>
        <taxon>Sporadotrichida</taxon>
        <taxon>Oxytrichidae</taxon>
        <taxon>Stylonychinae</taxon>
        <taxon>Stylonychia</taxon>
    </lineage>
</organism>
<proteinExistence type="predicted"/>
<evidence type="ECO:0000256" key="1">
    <source>
        <dbReference type="SAM" id="Phobius"/>
    </source>
</evidence>
<dbReference type="InParanoid" id="A0A077ZWK1"/>
<feature type="transmembrane region" description="Helical" evidence="1">
    <location>
        <begin position="96"/>
        <end position="123"/>
    </location>
</feature>